<feature type="region of interest" description="Disordered" evidence="1">
    <location>
        <begin position="122"/>
        <end position="148"/>
    </location>
</feature>
<gene>
    <name evidence="2" type="ORF">LSALG_LOCUS28151</name>
</gene>
<feature type="compositionally biased region" description="Basic residues" evidence="1">
    <location>
        <begin position="55"/>
        <end position="64"/>
    </location>
</feature>
<evidence type="ECO:0000313" key="2">
    <source>
        <dbReference type="EMBL" id="CAI9288882.1"/>
    </source>
</evidence>
<sequence length="179" mass="19590">MNGSNLWPATDYTPPLPPGRRAMPGRPLTKRKRDATETPNQSRHNKRACTLTRPPKTKAKRKTKQGVAEALNEDDEGNQSNAVNDGGAVHDGGEAVNEVHVQQDYDEVELTPLEFDASAIGEPSQVHEQEQEARETPLATLLKKTRRKKSERIINLKLGKKVGGADAPGNSEAKPVTLE</sequence>
<feature type="compositionally biased region" description="Basic and acidic residues" evidence="1">
    <location>
        <begin position="125"/>
        <end position="135"/>
    </location>
</feature>
<feature type="region of interest" description="Disordered" evidence="1">
    <location>
        <begin position="1"/>
        <end position="94"/>
    </location>
</feature>
<dbReference type="AlphaFoldDB" id="A0AA36EB14"/>
<accession>A0AA36EB14</accession>
<evidence type="ECO:0000313" key="3">
    <source>
        <dbReference type="Proteomes" id="UP001177003"/>
    </source>
</evidence>
<protein>
    <submittedName>
        <fullName evidence="2">Uncharacterized protein</fullName>
    </submittedName>
</protein>
<keyword evidence="3" id="KW-1185">Reference proteome</keyword>
<dbReference type="Proteomes" id="UP001177003">
    <property type="component" value="Chromosome 6"/>
</dbReference>
<proteinExistence type="predicted"/>
<reference evidence="2" key="1">
    <citation type="submission" date="2023-04" db="EMBL/GenBank/DDBJ databases">
        <authorList>
            <person name="Vijverberg K."/>
            <person name="Xiong W."/>
            <person name="Schranz E."/>
        </authorList>
    </citation>
    <scope>NUCLEOTIDE SEQUENCE</scope>
</reference>
<name>A0AA36EB14_LACSI</name>
<evidence type="ECO:0000256" key="1">
    <source>
        <dbReference type="SAM" id="MobiDB-lite"/>
    </source>
</evidence>
<dbReference type="EMBL" id="OX465082">
    <property type="protein sequence ID" value="CAI9288882.1"/>
    <property type="molecule type" value="Genomic_DNA"/>
</dbReference>
<organism evidence="2 3">
    <name type="scientific">Lactuca saligna</name>
    <name type="common">Willowleaf lettuce</name>
    <dbReference type="NCBI Taxonomy" id="75948"/>
    <lineage>
        <taxon>Eukaryota</taxon>
        <taxon>Viridiplantae</taxon>
        <taxon>Streptophyta</taxon>
        <taxon>Embryophyta</taxon>
        <taxon>Tracheophyta</taxon>
        <taxon>Spermatophyta</taxon>
        <taxon>Magnoliopsida</taxon>
        <taxon>eudicotyledons</taxon>
        <taxon>Gunneridae</taxon>
        <taxon>Pentapetalae</taxon>
        <taxon>asterids</taxon>
        <taxon>campanulids</taxon>
        <taxon>Asterales</taxon>
        <taxon>Asteraceae</taxon>
        <taxon>Cichorioideae</taxon>
        <taxon>Cichorieae</taxon>
        <taxon>Lactucinae</taxon>
        <taxon>Lactuca</taxon>
    </lineage>
</organism>